<dbReference type="GO" id="GO:0000272">
    <property type="term" value="P:polysaccharide catabolic process"/>
    <property type="evidence" value="ECO:0007669"/>
    <property type="project" value="TreeGrafter"/>
</dbReference>
<dbReference type="AlphaFoldDB" id="A0A7R9LXG8"/>
<dbReference type="PANTHER" id="PTHR36845">
    <property type="entry name" value="HYDROLASE, PUTATIVE (AFU_ORTHOLOGUE AFUA_7G05090)-RELATED"/>
    <property type="match status" value="1"/>
</dbReference>
<evidence type="ECO:0000256" key="2">
    <source>
        <dbReference type="ARBA" id="ARBA00038358"/>
    </source>
</evidence>
<name>A0A7R9LXG8_9ACAR</name>
<dbReference type="InterPro" id="IPR012341">
    <property type="entry name" value="6hp_glycosidase-like_sf"/>
</dbReference>
<comment type="similarity">
    <text evidence="2">Belongs to the glycosyl hydrolase 88 family.</text>
</comment>
<evidence type="ECO:0000313" key="5">
    <source>
        <dbReference type="Proteomes" id="UP000728032"/>
    </source>
</evidence>
<sequence length="218" mass="24937">MICTKILIILFLTPFALGLTGKELLDFAVKQYTKVTHTIKTGEQYPSMGEPNSTTWKTLHAITTDFRVGFYPGILWHLYNYTSDEHWKQLAITATDAMTDDQYDTKTHDIGFGIMSSFGNGYKFTNNPTYAQVIVTSANSLATRYNPIVGCTRSWNSKDGFVVIADNMMNLELLFEGWRISGNKTLYDMAVSHTNRTIIEHLRKDYSYYQVIKYNETT</sequence>
<protein>
    <submittedName>
        <fullName evidence="4">Uncharacterized protein</fullName>
    </submittedName>
</protein>
<proteinExistence type="inferred from homology"/>
<evidence type="ECO:0000313" key="4">
    <source>
        <dbReference type="EMBL" id="CAD7649620.1"/>
    </source>
</evidence>
<organism evidence="4">
    <name type="scientific">Oppiella nova</name>
    <dbReference type="NCBI Taxonomy" id="334625"/>
    <lineage>
        <taxon>Eukaryota</taxon>
        <taxon>Metazoa</taxon>
        <taxon>Ecdysozoa</taxon>
        <taxon>Arthropoda</taxon>
        <taxon>Chelicerata</taxon>
        <taxon>Arachnida</taxon>
        <taxon>Acari</taxon>
        <taxon>Acariformes</taxon>
        <taxon>Sarcoptiformes</taxon>
        <taxon>Oribatida</taxon>
        <taxon>Brachypylina</taxon>
        <taxon>Oppioidea</taxon>
        <taxon>Oppiidae</taxon>
        <taxon>Oppiella</taxon>
    </lineage>
</organism>
<dbReference type="GO" id="GO:0052757">
    <property type="term" value="F:chondroitin hydrolase activity"/>
    <property type="evidence" value="ECO:0007669"/>
    <property type="project" value="TreeGrafter"/>
</dbReference>
<feature type="signal peptide" evidence="3">
    <location>
        <begin position="1"/>
        <end position="18"/>
    </location>
</feature>
<dbReference type="Gene3D" id="1.50.10.10">
    <property type="match status" value="1"/>
</dbReference>
<dbReference type="EMBL" id="OC918550">
    <property type="protein sequence ID" value="CAD7649620.1"/>
    <property type="molecule type" value="Genomic_DNA"/>
</dbReference>
<feature type="chain" id="PRO_5036211371" evidence="3">
    <location>
        <begin position="19"/>
        <end position="218"/>
    </location>
</feature>
<keyword evidence="5" id="KW-1185">Reference proteome</keyword>
<dbReference type="Proteomes" id="UP000728032">
    <property type="component" value="Unassembled WGS sequence"/>
</dbReference>
<dbReference type="SUPFAM" id="SSF48208">
    <property type="entry name" value="Six-hairpin glycosidases"/>
    <property type="match status" value="1"/>
</dbReference>
<gene>
    <name evidence="4" type="ORF">ONB1V03_LOCUS7383</name>
</gene>
<evidence type="ECO:0000256" key="3">
    <source>
        <dbReference type="SAM" id="SignalP"/>
    </source>
</evidence>
<accession>A0A7R9LXG8</accession>
<feature type="non-terminal residue" evidence="4">
    <location>
        <position position="1"/>
    </location>
</feature>
<evidence type="ECO:0000256" key="1">
    <source>
        <dbReference type="ARBA" id="ARBA00022801"/>
    </source>
</evidence>
<dbReference type="PANTHER" id="PTHR36845:SF1">
    <property type="entry name" value="HYDROLASE, PUTATIVE (AFU_ORTHOLOGUE AFUA_7G05090)-RELATED"/>
    <property type="match status" value="1"/>
</dbReference>
<keyword evidence="3" id="KW-0732">Signal</keyword>
<dbReference type="OrthoDB" id="6497183at2759"/>
<dbReference type="InterPro" id="IPR052369">
    <property type="entry name" value="UG_Glycosaminoglycan_Hydrolase"/>
</dbReference>
<keyword evidence="1" id="KW-0378">Hydrolase</keyword>
<reference evidence="4" key="1">
    <citation type="submission" date="2020-11" db="EMBL/GenBank/DDBJ databases">
        <authorList>
            <person name="Tran Van P."/>
        </authorList>
    </citation>
    <scope>NUCLEOTIDE SEQUENCE</scope>
</reference>
<dbReference type="InterPro" id="IPR008928">
    <property type="entry name" value="6-hairpin_glycosidase_sf"/>
</dbReference>
<dbReference type="EMBL" id="CAJPVJ010003725">
    <property type="protein sequence ID" value="CAG2167887.1"/>
    <property type="molecule type" value="Genomic_DNA"/>
</dbReference>